<dbReference type="HAMAP" id="MF_00626">
    <property type="entry name" value="Germination_prot"/>
    <property type="match status" value="1"/>
</dbReference>
<dbReference type="PIRSF" id="PIRSF019549">
    <property type="entry name" value="Peptidase_A25"/>
    <property type="match status" value="1"/>
</dbReference>
<evidence type="ECO:0000256" key="2">
    <source>
        <dbReference type="ARBA" id="ARBA00022801"/>
    </source>
</evidence>
<dbReference type="Proteomes" id="UP000095255">
    <property type="component" value="Unassembled WGS sequence"/>
</dbReference>
<gene>
    <name evidence="5" type="ORF">BHU72_11360</name>
</gene>
<keyword evidence="1" id="KW-0645">Protease</keyword>
<evidence type="ECO:0000313" key="6">
    <source>
        <dbReference type="Proteomes" id="UP000095255"/>
    </source>
</evidence>
<dbReference type="OrthoDB" id="9777293at2"/>
<evidence type="ECO:0000256" key="4">
    <source>
        <dbReference type="SAM" id="MobiDB-lite"/>
    </source>
</evidence>
<dbReference type="Pfam" id="PF03418">
    <property type="entry name" value="Peptidase_A25"/>
    <property type="match status" value="1"/>
</dbReference>
<evidence type="ECO:0000256" key="1">
    <source>
        <dbReference type="ARBA" id="ARBA00022670"/>
    </source>
</evidence>
<dbReference type="STRING" id="1390249.BHU72_11360"/>
<keyword evidence="6" id="KW-1185">Reference proteome</keyword>
<comment type="caution">
    <text evidence="5">The sequence shown here is derived from an EMBL/GenBank/DDBJ whole genome shotgun (WGS) entry which is preliminary data.</text>
</comment>
<dbReference type="InterPro" id="IPR005080">
    <property type="entry name" value="Peptidase_A25"/>
</dbReference>
<organism evidence="5 6">
    <name type="scientific">Desulfuribacillus stibiiarsenatis</name>
    <dbReference type="NCBI Taxonomy" id="1390249"/>
    <lineage>
        <taxon>Bacteria</taxon>
        <taxon>Bacillati</taxon>
        <taxon>Bacillota</taxon>
        <taxon>Desulfuribacillia</taxon>
        <taxon>Desulfuribacillales</taxon>
        <taxon>Desulfuribacillaceae</taxon>
        <taxon>Desulfuribacillus</taxon>
    </lineage>
</organism>
<dbReference type="EMBL" id="MJAT01000006">
    <property type="protein sequence ID" value="OEH86131.1"/>
    <property type="molecule type" value="Genomic_DNA"/>
</dbReference>
<dbReference type="RefSeq" id="WP_069701360.1">
    <property type="nucleotide sequence ID" value="NZ_MJAT01000006.1"/>
</dbReference>
<sequence>MPHKGYHDIDTVNFPFFSTDLAVEAHQHVSQNGAIPGIDKEVEEIDKVMIERLYVRDMQAGQAINKMPGKYVTIFAPGLRTKDTPLRKTVSKVFAKEFSKYIEGLSDQANILVVGLGNANATPDAIGPAVTENLLISRHFFQVMPDKVEKGFRPISAISPGVMGQTGIETGDIVFGVVQQIKPDLVIVIDALASRSIDRINTTIQIADTGINPGAGVGNQRKALNKETLGVPVIAVGVPTVVDAVTIVHDAMEYVTRYINEKGIAPMQYSNVSTKNMRKQQAVQATQSTPQSQVPPHDGTAASNNTSTNHAVHNMYENMTEDQKKQLIFHVLKSEGHQFMVTPKEIDTYIEEIANIIAGGLNAALHPKISIEDAAMYTH</sequence>
<reference evidence="5 6" key="1">
    <citation type="submission" date="2016-09" db="EMBL/GenBank/DDBJ databases">
        <title>Desulfuribacillus arsenicus sp. nov., an obligately anaerobic, dissimilatory arsenic- and antimonate-reducing bacterium isolated from anoxic sediments.</title>
        <authorList>
            <person name="Abin C.A."/>
            <person name="Hollibaugh J.T."/>
        </authorList>
    </citation>
    <scope>NUCLEOTIDE SEQUENCE [LARGE SCALE GENOMIC DNA]</scope>
    <source>
        <strain evidence="5 6">MLFW-2</strain>
    </source>
</reference>
<name>A0A1E5L7M0_9FIRM</name>
<protein>
    <submittedName>
        <fullName evidence="5">Uncharacterized protein</fullName>
    </submittedName>
</protein>
<feature type="compositionally biased region" description="Polar residues" evidence="4">
    <location>
        <begin position="278"/>
        <end position="294"/>
    </location>
</feature>
<dbReference type="Gene3D" id="3.40.50.1450">
    <property type="entry name" value="HybD-like"/>
    <property type="match status" value="2"/>
</dbReference>
<keyword evidence="3" id="KW-0865">Zymogen</keyword>
<dbReference type="AlphaFoldDB" id="A0A1E5L7M0"/>
<dbReference type="NCBIfam" id="TIGR01441">
    <property type="entry name" value="GPR"/>
    <property type="match status" value="1"/>
</dbReference>
<accession>A0A1E5L7M0</accession>
<evidence type="ECO:0000313" key="5">
    <source>
        <dbReference type="EMBL" id="OEH86131.1"/>
    </source>
</evidence>
<keyword evidence="2" id="KW-0378">Hydrolase</keyword>
<dbReference type="GO" id="GO:0009847">
    <property type="term" value="P:spore germination"/>
    <property type="evidence" value="ECO:0007669"/>
    <property type="project" value="InterPro"/>
</dbReference>
<dbReference type="InterPro" id="IPR023430">
    <property type="entry name" value="Pept_HybD-like_dom_sf"/>
</dbReference>
<dbReference type="GO" id="GO:0008233">
    <property type="term" value="F:peptidase activity"/>
    <property type="evidence" value="ECO:0007669"/>
    <property type="project" value="UniProtKB-KW"/>
</dbReference>
<feature type="region of interest" description="Disordered" evidence="4">
    <location>
        <begin position="278"/>
        <end position="305"/>
    </location>
</feature>
<evidence type="ECO:0000256" key="3">
    <source>
        <dbReference type="ARBA" id="ARBA00023145"/>
    </source>
</evidence>
<dbReference type="SUPFAM" id="SSF53163">
    <property type="entry name" value="HybD-like"/>
    <property type="match status" value="1"/>
</dbReference>
<proteinExistence type="inferred from homology"/>
<dbReference type="GO" id="GO:0006508">
    <property type="term" value="P:proteolysis"/>
    <property type="evidence" value="ECO:0007669"/>
    <property type="project" value="UniProtKB-KW"/>
</dbReference>